<reference evidence="1" key="2">
    <citation type="journal article" date="2015" name="Data Brief">
        <title>Shoot transcriptome of the giant reed, Arundo donax.</title>
        <authorList>
            <person name="Barrero R.A."/>
            <person name="Guerrero F.D."/>
            <person name="Moolhuijzen P."/>
            <person name="Goolsby J.A."/>
            <person name="Tidwell J."/>
            <person name="Bellgard S.E."/>
            <person name="Bellgard M.I."/>
        </authorList>
    </citation>
    <scope>NUCLEOTIDE SEQUENCE</scope>
    <source>
        <tissue evidence="1">Shoot tissue taken approximately 20 cm above the soil surface</tissue>
    </source>
</reference>
<sequence>MLLRYLLELPAQWSIIPASLQPCAAMPNLD</sequence>
<protein>
    <submittedName>
        <fullName evidence="1">Uncharacterized protein</fullName>
    </submittedName>
</protein>
<dbReference type="EMBL" id="GBRH01256019">
    <property type="protein sequence ID" value="JAD41876.1"/>
    <property type="molecule type" value="Transcribed_RNA"/>
</dbReference>
<dbReference type="AlphaFoldDB" id="A0A0A8ZSV5"/>
<reference evidence="1" key="1">
    <citation type="submission" date="2014-09" db="EMBL/GenBank/DDBJ databases">
        <authorList>
            <person name="Magalhaes I.L.F."/>
            <person name="Oliveira U."/>
            <person name="Santos F.R."/>
            <person name="Vidigal T.H.D.A."/>
            <person name="Brescovit A.D."/>
            <person name="Santos A.J."/>
        </authorList>
    </citation>
    <scope>NUCLEOTIDE SEQUENCE</scope>
    <source>
        <tissue evidence="1">Shoot tissue taken approximately 20 cm above the soil surface</tissue>
    </source>
</reference>
<accession>A0A0A8ZSV5</accession>
<name>A0A0A8ZSV5_ARUDO</name>
<proteinExistence type="predicted"/>
<evidence type="ECO:0000313" key="1">
    <source>
        <dbReference type="EMBL" id="JAD41876.1"/>
    </source>
</evidence>
<organism evidence="1">
    <name type="scientific">Arundo donax</name>
    <name type="common">Giant reed</name>
    <name type="synonym">Donax arundinaceus</name>
    <dbReference type="NCBI Taxonomy" id="35708"/>
    <lineage>
        <taxon>Eukaryota</taxon>
        <taxon>Viridiplantae</taxon>
        <taxon>Streptophyta</taxon>
        <taxon>Embryophyta</taxon>
        <taxon>Tracheophyta</taxon>
        <taxon>Spermatophyta</taxon>
        <taxon>Magnoliopsida</taxon>
        <taxon>Liliopsida</taxon>
        <taxon>Poales</taxon>
        <taxon>Poaceae</taxon>
        <taxon>PACMAD clade</taxon>
        <taxon>Arundinoideae</taxon>
        <taxon>Arundineae</taxon>
        <taxon>Arundo</taxon>
    </lineage>
</organism>